<dbReference type="OrthoDB" id="6139741at2759"/>
<dbReference type="Proteomes" id="UP000694546">
    <property type="component" value="Chromosome 1"/>
</dbReference>
<keyword evidence="2" id="KW-0496">Mitochondrion</keyword>
<protein>
    <recommendedName>
        <fullName evidence="4">Small ribosomal subunit protein mS38</fullName>
    </recommendedName>
</protein>
<gene>
    <name evidence="6" type="primary">AURKAIP1</name>
    <name evidence="6" type="synonym">aurkaip1</name>
</gene>
<dbReference type="RefSeq" id="XP_030219987.1">
    <property type="nucleotide sequence ID" value="XM_030364127.1"/>
</dbReference>
<dbReference type="PANTHER" id="PTHR32035:SF3">
    <property type="entry name" value="SMALL RIBOSOMAL SUBUNIT PROTEIN MS38"/>
    <property type="match status" value="1"/>
</dbReference>
<name>A0A8C4ZU68_GADMO</name>
<evidence type="ECO:0000256" key="4">
    <source>
        <dbReference type="ARBA" id="ARBA00035682"/>
    </source>
</evidence>
<dbReference type="AlphaFoldDB" id="A0A8C4ZU68"/>
<dbReference type="GeneID" id="115549111"/>
<evidence type="ECO:0000313" key="6">
    <source>
        <dbReference type="Ensembl" id="ENSGMOP00000021172.2"/>
    </source>
</evidence>
<dbReference type="InterPro" id="IPR013177">
    <property type="entry name" value="Ribosomal_mS38_C"/>
</dbReference>
<proteinExistence type="inferred from homology"/>
<dbReference type="PANTHER" id="PTHR32035">
    <property type="entry name" value="AURORA KINASE A-INTERACTING PROTEIN"/>
    <property type="match status" value="1"/>
</dbReference>
<evidence type="ECO:0000313" key="7">
    <source>
        <dbReference type="Proteomes" id="UP000694546"/>
    </source>
</evidence>
<evidence type="ECO:0000259" key="5">
    <source>
        <dbReference type="SMART" id="SM01155"/>
    </source>
</evidence>
<comment type="subcellular location">
    <subcellularLocation>
        <location evidence="1">Mitochondrion</location>
    </subcellularLocation>
</comment>
<dbReference type="Pfam" id="PF08213">
    <property type="entry name" value="COX24_C"/>
    <property type="match status" value="1"/>
</dbReference>
<dbReference type="GeneTree" id="ENSGT00390000012802"/>
<sequence length="212" mass="24699">MFTSRVVPRLGQLCRVTNKLQNHGQILRENRPLALRVCCSNFNPKLRSYSTAADNRSPPRWVQLEHELDEALVPRNLSVSPLETWLCLRYSLPPLLEAPLAQEEAVGEALEEKVLPPSSVPVMEDGEGTVTPLSCKNVLEIRRRKMNHHKYKKLMKRTKFLRRRVLEGRAKRKQKRFEKDLTRIWRRAGLKKAPEGWSPPKIFIKRHGNRQN</sequence>
<dbReference type="SMART" id="SM01155">
    <property type="entry name" value="DUF1713"/>
    <property type="match status" value="1"/>
</dbReference>
<reference evidence="6" key="1">
    <citation type="submission" date="2019-07" db="EMBL/GenBank/DDBJ databases">
        <authorList>
            <consortium name="Wellcome Sanger Institute Data Sharing"/>
        </authorList>
    </citation>
    <scope>NUCLEOTIDE SEQUENCE [LARGE SCALE GENOMIC DNA]</scope>
</reference>
<keyword evidence="7" id="KW-1185">Reference proteome</keyword>
<reference evidence="6" key="3">
    <citation type="submission" date="2025-09" db="UniProtKB">
        <authorList>
            <consortium name="Ensembl"/>
        </authorList>
    </citation>
    <scope>IDENTIFICATION</scope>
</reference>
<dbReference type="GO" id="GO:0005739">
    <property type="term" value="C:mitochondrion"/>
    <property type="evidence" value="ECO:0007669"/>
    <property type="project" value="UniProtKB-SubCell"/>
</dbReference>
<evidence type="ECO:0000256" key="3">
    <source>
        <dbReference type="ARBA" id="ARBA00035647"/>
    </source>
</evidence>
<reference evidence="6" key="2">
    <citation type="submission" date="2025-08" db="UniProtKB">
        <authorList>
            <consortium name="Ensembl"/>
        </authorList>
    </citation>
    <scope>IDENTIFICATION</scope>
</reference>
<dbReference type="Ensembl" id="ENSGMOT00000021690.2">
    <property type="protein sequence ID" value="ENSGMOP00000021172.2"/>
    <property type="gene ID" value="ENSGMOG00000019685.2"/>
</dbReference>
<evidence type="ECO:0000256" key="1">
    <source>
        <dbReference type="ARBA" id="ARBA00004173"/>
    </source>
</evidence>
<dbReference type="OMA" id="GWTTPKI"/>
<dbReference type="CTD" id="54998"/>
<organism evidence="6 7">
    <name type="scientific">Gadus morhua</name>
    <name type="common">Atlantic cod</name>
    <dbReference type="NCBI Taxonomy" id="8049"/>
    <lineage>
        <taxon>Eukaryota</taxon>
        <taxon>Metazoa</taxon>
        <taxon>Chordata</taxon>
        <taxon>Craniata</taxon>
        <taxon>Vertebrata</taxon>
        <taxon>Euteleostomi</taxon>
        <taxon>Actinopterygii</taxon>
        <taxon>Neopterygii</taxon>
        <taxon>Teleostei</taxon>
        <taxon>Neoteleostei</taxon>
        <taxon>Acanthomorphata</taxon>
        <taxon>Zeiogadaria</taxon>
        <taxon>Gadariae</taxon>
        <taxon>Gadiformes</taxon>
        <taxon>Gadoidei</taxon>
        <taxon>Gadidae</taxon>
        <taxon>Gadus</taxon>
    </lineage>
</organism>
<dbReference type="RefSeq" id="XP_030219994.1">
    <property type="nucleotide sequence ID" value="XM_030364134.1"/>
</dbReference>
<comment type="similarity">
    <text evidence="3">Belongs to the mitochondrion-specific ribosomal protein mS38 family.</text>
</comment>
<dbReference type="KEGG" id="gmh:115549111"/>
<accession>A0A8C4ZU68</accession>
<evidence type="ECO:0000256" key="2">
    <source>
        <dbReference type="ARBA" id="ARBA00023128"/>
    </source>
</evidence>
<feature type="domain" description="Ribosomal protein mS38 C-terminal" evidence="5">
    <location>
        <begin position="134"/>
        <end position="167"/>
    </location>
</feature>